<dbReference type="RefSeq" id="WP_144983458.1">
    <property type="nucleotide sequence ID" value="NZ_CP037920.1"/>
</dbReference>
<organism evidence="2 3">
    <name type="scientific">Gimesia aquarii</name>
    <dbReference type="NCBI Taxonomy" id="2527964"/>
    <lineage>
        <taxon>Bacteria</taxon>
        <taxon>Pseudomonadati</taxon>
        <taxon>Planctomycetota</taxon>
        <taxon>Planctomycetia</taxon>
        <taxon>Planctomycetales</taxon>
        <taxon>Planctomycetaceae</taxon>
        <taxon>Gimesia</taxon>
    </lineage>
</organism>
<accession>A0A517VSN3</accession>
<dbReference type="AlphaFoldDB" id="A0A517VSN3"/>
<proteinExistence type="predicted"/>
<name>A0A517VSN3_9PLAN</name>
<feature type="chain" id="PRO_5022055047" description="Nickel uptake substrate-specific transmembrane region" evidence="1">
    <location>
        <begin position="23"/>
        <end position="140"/>
    </location>
</feature>
<evidence type="ECO:0000256" key="1">
    <source>
        <dbReference type="SAM" id="SignalP"/>
    </source>
</evidence>
<feature type="signal peptide" evidence="1">
    <location>
        <begin position="1"/>
        <end position="22"/>
    </location>
</feature>
<dbReference type="InterPro" id="IPR008969">
    <property type="entry name" value="CarboxyPept-like_regulatory"/>
</dbReference>
<sequence precursor="true">MKSKLLVPFLSVVLILSSGCGSQSGDMPEIAIVKGWVKLDGEPVKSASVIFQPEKGRPSVGHTDYDGNFELKYIADKKGAVLGNHKVSISTYKVEEIVESDERHEVPERIPEEYNTRTNLTASVEPGINEINFELNSSRK</sequence>
<dbReference type="Proteomes" id="UP000318704">
    <property type="component" value="Chromosome"/>
</dbReference>
<evidence type="ECO:0008006" key="4">
    <source>
        <dbReference type="Google" id="ProtNLM"/>
    </source>
</evidence>
<dbReference type="EMBL" id="CP037920">
    <property type="protein sequence ID" value="QDT96021.1"/>
    <property type="molecule type" value="Genomic_DNA"/>
</dbReference>
<dbReference type="KEGG" id="gaw:V144x_14740"/>
<evidence type="ECO:0000313" key="2">
    <source>
        <dbReference type="EMBL" id="QDT96021.1"/>
    </source>
</evidence>
<dbReference type="SUPFAM" id="SSF49464">
    <property type="entry name" value="Carboxypeptidase regulatory domain-like"/>
    <property type="match status" value="1"/>
</dbReference>
<keyword evidence="1" id="KW-0732">Signal</keyword>
<reference evidence="2 3" key="1">
    <citation type="submission" date="2019-03" db="EMBL/GenBank/DDBJ databases">
        <title>Deep-cultivation of Planctomycetes and their phenomic and genomic characterization uncovers novel biology.</title>
        <authorList>
            <person name="Wiegand S."/>
            <person name="Jogler M."/>
            <person name="Boedeker C."/>
            <person name="Pinto D."/>
            <person name="Vollmers J."/>
            <person name="Rivas-Marin E."/>
            <person name="Kohn T."/>
            <person name="Peeters S.H."/>
            <person name="Heuer A."/>
            <person name="Rast P."/>
            <person name="Oberbeckmann S."/>
            <person name="Bunk B."/>
            <person name="Jeske O."/>
            <person name="Meyerdierks A."/>
            <person name="Storesund J.E."/>
            <person name="Kallscheuer N."/>
            <person name="Luecker S."/>
            <person name="Lage O.M."/>
            <person name="Pohl T."/>
            <person name="Merkel B.J."/>
            <person name="Hornburger P."/>
            <person name="Mueller R.-W."/>
            <person name="Bruemmer F."/>
            <person name="Labrenz M."/>
            <person name="Spormann A.M."/>
            <person name="Op den Camp H."/>
            <person name="Overmann J."/>
            <person name="Amann R."/>
            <person name="Jetten M.S.M."/>
            <person name="Mascher T."/>
            <person name="Medema M.H."/>
            <person name="Devos D.P."/>
            <person name="Kaster A.-K."/>
            <person name="Ovreas L."/>
            <person name="Rohde M."/>
            <person name="Galperin M.Y."/>
            <person name="Jogler C."/>
        </authorList>
    </citation>
    <scope>NUCLEOTIDE SEQUENCE [LARGE SCALE GENOMIC DNA]</scope>
    <source>
        <strain evidence="2 3">V144</strain>
    </source>
</reference>
<evidence type="ECO:0000313" key="3">
    <source>
        <dbReference type="Proteomes" id="UP000318704"/>
    </source>
</evidence>
<dbReference type="PROSITE" id="PS51257">
    <property type="entry name" value="PROKAR_LIPOPROTEIN"/>
    <property type="match status" value="1"/>
</dbReference>
<gene>
    <name evidence="2" type="ORF">V144x_14740</name>
</gene>
<protein>
    <recommendedName>
        <fullName evidence="4">Nickel uptake substrate-specific transmembrane region</fullName>
    </recommendedName>
</protein>